<sequence length="135" mass="15002">MVFGGGARVAQIRIARPTDRLDDVVAFWRDGLALPEIGGFTDHDGYDGVMLGLPDRSVHLEFTRHRDGSPCPAPSRDNLLVLYVPDKAEFEALQARFAALGHAPVEPENPYWRDKSVTYEDPDGWRLVICNTPGI</sequence>
<dbReference type="Gene3D" id="3.10.180.10">
    <property type="entry name" value="2,3-Dihydroxybiphenyl 1,2-Dioxygenase, domain 1"/>
    <property type="match status" value="1"/>
</dbReference>
<dbReference type="InterPro" id="IPR029068">
    <property type="entry name" value="Glyas_Bleomycin-R_OHBP_Dase"/>
</dbReference>
<reference evidence="2 3" key="1">
    <citation type="submission" date="2019-10" db="EMBL/GenBank/DDBJ databases">
        <title>Isolation, Identification of Microvirga thermotolerans HR1, a novel thermophilic bacterium and Comparative Genomics of the genus Microvirga.</title>
        <authorList>
            <person name="Li J."/>
            <person name="Zhang W."/>
            <person name="Lin M."/>
            <person name="Wang J."/>
        </authorList>
    </citation>
    <scope>NUCLEOTIDE SEQUENCE [LARGE SCALE GENOMIC DNA]</scope>
    <source>
        <strain evidence="2 3">HR1</strain>
    </source>
</reference>
<dbReference type="Pfam" id="PF22659">
    <property type="entry name" value="YycE-like_C"/>
    <property type="match status" value="1"/>
</dbReference>
<accession>A0A5P9K2B5</accession>
<dbReference type="Proteomes" id="UP000325614">
    <property type="component" value="Chromosome"/>
</dbReference>
<dbReference type="InterPro" id="IPR058998">
    <property type="entry name" value="YycE-like_N"/>
</dbReference>
<evidence type="ECO:0000313" key="3">
    <source>
        <dbReference type="Proteomes" id="UP000325614"/>
    </source>
</evidence>
<evidence type="ECO:0000313" key="2">
    <source>
        <dbReference type="EMBL" id="QFU18106.1"/>
    </source>
</evidence>
<dbReference type="InterPro" id="IPR058997">
    <property type="entry name" value="YycE-like_C"/>
</dbReference>
<dbReference type="Pfam" id="PF22658">
    <property type="entry name" value="YycE-like_N"/>
    <property type="match status" value="1"/>
</dbReference>
<feature type="domain" description="VOC" evidence="1">
    <location>
        <begin position="8"/>
        <end position="132"/>
    </location>
</feature>
<dbReference type="CDD" id="cd06587">
    <property type="entry name" value="VOC"/>
    <property type="match status" value="1"/>
</dbReference>
<dbReference type="KEGG" id="mico:GDR74_10975"/>
<dbReference type="InterPro" id="IPR037523">
    <property type="entry name" value="VOC_core"/>
</dbReference>
<name>A0A5P9K2B5_9HYPH</name>
<protein>
    <submittedName>
        <fullName evidence="2">VOC family protein</fullName>
    </submittedName>
</protein>
<gene>
    <name evidence="2" type="ORF">GDR74_10975</name>
</gene>
<proteinExistence type="predicted"/>
<dbReference type="SUPFAM" id="SSF54593">
    <property type="entry name" value="Glyoxalase/Bleomycin resistance protein/Dihydroxybiphenyl dioxygenase"/>
    <property type="match status" value="1"/>
</dbReference>
<dbReference type="AlphaFoldDB" id="A0A5P9K2B5"/>
<organism evidence="2 3">
    <name type="scientific">Microvirga thermotolerans</name>
    <dbReference type="NCBI Taxonomy" id="2651334"/>
    <lineage>
        <taxon>Bacteria</taxon>
        <taxon>Pseudomonadati</taxon>
        <taxon>Pseudomonadota</taxon>
        <taxon>Alphaproteobacteria</taxon>
        <taxon>Hyphomicrobiales</taxon>
        <taxon>Methylobacteriaceae</taxon>
        <taxon>Microvirga</taxon>
    </lineage>
</organism>
<dbReference type="PROSITE" id="PS51819">
    <property type="entry name" value="VOC"/>
    <property type="match status" value="1"/>
</dbReference>
<keyword evidence="3" id="KW-1185">Reference proteome</keyword>
<dbReference type="EMBL" id="CP045423">
    <property type="protein sequence ID" value="QFU18106.1"/>
    <property type="molecule type" value="Genomic_DNA"/>
</dbReference>
<evidence type="ECO:0000259" key="1">
    <source>
        <dbReference type="PROSITE" id="PS51819"/>
    </source>
</evidence>